<feature type="compositionally biased region" description="Low complexity" evidence="1">
    <location>
        <begin position="60"/>
        <end position="70"/>
    </location>
</feature>
<name>A0A5N6QZL7_9ROSI</name>
<keyword evidence="3" id="KW-1185">Reference proteome</keyword>
<accession>A0A5N6QZL7</accession>
<sequence length="139" mass="14667">MGVTKTERKARNVNPHTDVWANKRNKELTRAEGGDIDHGIDHVRPQLRPAAAMKTDWHASSLSNSSLNKSQQGHASGGGVNGARRAESAGGGVVDGEGIVSAGGGVIDVIWFVNGARRAESAGGGVVDGFWFFDGIWLY</sequence>
<gene>
    <name evidence="2" type="ORF">FH972_008729</name>
</gene>
<protein>
    <submittedName>
        <fullName evidence="2">Uncharacterized protein</fullName>
    </submittedName>
</protein>
<dbReference type="Proteomes" id="UP000327013">
    <property type="component" value="Chromosome 3"/>
</dbReference>
<feature type="region of interest" description="Disordered" evidence="1">
    <location>
        <begin position="53"/>
        <end position="93"/>
    </location>
</feature>
<evidence type="ECO:0000313" key="3">
    <source>
        <dbReference type="Proteomes" id="UP000327013"/>
    </source>
</evidence>
<feature type="compositionally biased region" description="Basic and acidic residues" evidence="1">
    <location>
        <begin position="1"/>
        <end position="10"/>
    </location>
</feature>
<proteinExistence type="predicted"/>
<evidence type="ECO:0000313" key="2">
    <source>
        <dbReference type="EMBL" id="KAE8022969.1"/>
    </source>
</evidence>
<reference evidence="2 3" key="1">
    <citation type="submission" date="2019-06" db="EMBL/GenBank/DDBJ databases">
        <title>A chromosomal-level reference genome of Carpinus fangiana (Coryloideae, Betulaceae).</title>
        <authorList>
            <person name="Yang X."/>
            <person name="Wang Z."/>
            <person name="Zhang L."/>
            <person name="Hao G."/>
            <person name="Liu J."/>
            <person name="Yang Y."/>
        </authorList>
    </citation>
    <scope>NUCLEOTIDE SEQUENCE [LARGE SCALE GENOMIC DNA]</scope>
    <source>
        <strain evidence="2">Cfa_2016G</strain>
        <tissue evidence="2">Leaf</tissue>
    </source>
</reference>
<organism evidence="2 3">
    <name type="scientific">Carpinus fangiana</name>
    <dbReference type="NCBI Taxonomy" id="176857"/>
    <lineage>
        <taxon>Eukaryota</taxon>
        <taxon>Viridiplantae</taxon>
        <taxon>Streptophyta</taxon>
        <taxon>Embryophyta</taxon>
        <taxon>Tracheophyta</taxon>
        <taxon>Spermatophyta</taxon>
        <taxon>Magnoliopsida</taxon>
        <taxon>eudicotyledons</taxon>
        <taxon>Gunneridae</taxon>
        <taxon>Pentapetalae</taxon>
        <taxon>rosids</taxon>
        <taxon>fabids</taxon>
        <taxon>Fagales</taxon>
        <taxon>Betulaceae</taxon>
        <taxon>Carpinus</taxon>
    </lineage>
</organism>
<evidence type="ECO:0000256" key="1">
    <source>
        <dbReference type="SAM" id="MobiDB-lite"/>
    </source>
</evidence>
<feature type="compositionally biased region" description="Basic and acidic residues" evidence="1">
    <location>
        <begin position="24"/>
        <end position="41"/>
    </location>
</feature>
<feature type="region of interest" description="Disordered" evidence="1">
    <location>
        <begin position="1"/>
        <end position="41"/>
    </location>
</feature>
<dbReference type="AlphaFoldDB" id="A0A5N6QZL7"/>
<dbReference type="EMBL" id="CM017323">
    <property type="protein sequence ID" value="KAE8022969.1"/>
    <property type="molecule type" value="Genomic_DNA"/>
</dbReference>